<dbReference type="RefSeq" id="WP_119377176.1">
    <property type="nucleotide sequence ID" value="NZ_QWFX01000014.1"/>
</dbReference>
<name>A0A399RBD1_9PROT</name>
<dbReference type="Gene3D" id="1.10.150.20">
    <property type="entry name" value="5' to 3' exonuclease, C-terminal subdomain"/>
    <property type="match status" value="1"/>
</dbReference>
<accession>A0A399RBD1</accession>
<evidence type="ECO:0000256" key="1">
    <source>
        <dbReference type="SAM" id="MobiDB-lite"/>
    </source>
</evidence>
<keyword evidence="4" id="KW-1185">Reference proteome</keyword>
<comment type="caution">
    <text evidence="3">The sequence shown here is derived from an EMBL/GenBank/DDBJ whole genome shotgun (WGS) entry which is preliminary data.</text>
</comment>
<gene>
    <name evidence="3" type="ORF">D1223_14590</name>
</gene>
<feature type="compositionally biased region" description="Acidic residues" evidence="1">
    <location>
        <begin position="278"/>
        <end position="290"/>
    </location>
</feature>
<keyword evidence="2" id="KW-0472">Membrane</keyword>
<feature type="region of interest" description="Disordered" evidence="1">
    <location>
        <begin position="141"/>
        <end position="168"/>
    </location>
</feature>
<keyword evidence="2" id="KW-1133">Transmembrane helix</keyword>
<feature type="region of interest" description="Disordered" evidence="1">
    <location>
        <begin position="71"/>
        <end position="127"/>
    </location>
</feature>
<dbReference type="Proteomes" id="UP000266385">
    <property type="component" value="Unassembled WGS sequence"/>
</dbReference>
<feature type="region of interest" description="Disordered" evidence="1">
    <location>
        <begin position="226"/>
        <end position="366"/>
    </location>
</feature>
<organism evidence="3 4">
    <name type="scientific">Henriciella mobilis</name>
    <dbReference type="NCBI Taxonomy" id="2305467"/>
    <lineage>
        <taxon>Bacteria</taxon>
        <taxon>Pseudomonadati</taxon>
        <taxon>Pseudomonadota</taxon>
        <taxon>Alphaproteobacteria</taxon>
        <taxon>Hyphomonadales</taxon>
        <taxon>Hyphomonadaceae</taxon>
        <taxon>Henriciella</taxon>
    </lineage>
</organism>
<feature type="compositionally biased region" description="Basic and acidic residues" evidence="1">
    <location>
        <begin position="96"/>
        <end position="112"/>
    </location>
</feature>
<feature type="compositionally biased region" description="Acidic residues" evidence="1">
    <location>
        <begin position="304"/>
        <end position="351"/>
    </location>
</feature>
<evidence type="ECO:0000313" key="4">
    <source>
        <dbReference type="Proteomes" id="UP000266385"/>
    </source>
</evidence>
<feature type="transmembrane region" description="Helical" evidence="2">
    <location>
        <begin position="6"/>
        <end position="26"/>
    </location>
</feature>
<evidence type="ECO:0000256" key="2">
    <source>
        <dbReference type="SAM" id="Phobius"/>
    </source>
</evidence>
<keyword evidence="2" id="KW-0812">Transmembrane</keyword>
<feature type="compositionally biased region" description="Basic and acidic residues" evidence="1">
    <location>
        <begin position="79"/>
        <end position="88"/>
    </location>
</feature>
<dbReference type="OrthoDB" id="9807941at2"/>
<dbReference type="EMBL" id="QWFX01000014">
    <property type="protein sequence ID" value="RIJ27062.1"/>
    <property type="molecule type" value="Genomic_DNA"/>
</dbReference>
<evidence type="ECO:0000313" key="3">
    <source>
        <dbReference type="EMBL" id="RIJ27062.1"/>
    </source>
</evidence>
<sequence length="436" mass="47650">MDMIQEYIWFALGGAAFVAFLLGLIIRGMMSAGKTRRATVERDVAITELEQVRSELDSLYAAQRKQREQAAASSAIAPEELKERDERLAQVSSELESAKAELQALRDARTEAPEQSAGSDEVGELKSRNSYLEERVGELEAKIHELGQAPAASAESSGDEDPEQKKDWQIDFLKTRVAALEEKLVEAGNAAAVPAEAPVDKAADEELARLRWRNRYLEGRLAYFEESPAEEPAAPPPAEDVPAVEEDAPEAVAEASNDTGEEMPDNVTSIDVASETESTVEDDGQDEDESEHPSEKMLRALDASEADNAEDTVEEEAPGDDDAVEDEPEEEAASDASSEDDETEDEDEEPEIAGVAPPALEKADGQADDLTLITGVGPRIQTILNELGIWHFSQIAEWSPENEIWIDDQLNFAGRVSREDWVSQARELVSANQKAD</sequence>
<dbReference type="AlphaFoldDB" id="A0A399RBD1"/>
<protein>
    <recommendedName>
        <fullName evidence="5">NADH dehydrogenase subunit E</fullName>
    </recommendedName>
</protein>
<evidence type="ECO:0008006" key="5">
    <source>
        <dbReference type="Google" id="ProtNLM"/>
    </source>
</evidence>
<proteinExistence type="predicted"/>
<reference evidence="3 4" key="1">
    <citation type="submission" date="2018-08" db="EMBL/GenBank/DDBJ databases">
        <title>Henriciella mobilis sp. nov., isolated from seawater.</title>
        <authorList>
            <person name="Cheng H."/>
            <person name="Wu Y.-H."/>
            <person name="Xu X.-W."/>
            <person name="Guo L.-L."/>
        </authorList>
    </citation>
    <scope>NUCLEOTIDE SEQUENCE [LARGE SCALE GENOMIC DNA]</scope>
    <source>
        <strain evidence="3 4">JN25</strain>
    </source>
</reference>
<feature type="compositionally biased region" description="Polar residues" evidence="1">
    <location>
        <begin position="266"/>
        <end position="277"/>
    </location>
</feature>